<dbReference type="InterPro" id="IPR050177">
    <property type="entry name" value="Lipid_A_modif_metabolic_enz"/>
</dbReference>
<comment type="caution">
    <text evidence="2">The sequence shown here is derived from an EMBL/GenBank/DDBJ whole genome shotgun (WGS) entry which is preliminary data.</text>
</comment>
<dbReference type="RefSeq" id="WP_131890844.1">
    <property type="nucleotide sequence ID" value="NZ_SMKZ01000002.1"/>
</dbReference>
<name>A0A4R5DRU6_9ACTN</name>
<dbReference type="PANTHER" id="PTHR43245">
    <property type="entry name" value="BIFUNCTIONAL POLYMYXIN RESISTANCE PROTEIN ARNA"/>
    <property type="match status" value="1"/>
</dbReference>
<dbReference type="PANTHER" id="PTHR43245:SF55">
    <property type="entry name" value="NAD(P)-BINDING DOMAIN-CONTAINING PROTEIN"/>
    <property type="match status" value="1"/>
</dbReference>
<dbReference type="EMBL" id="SMKZ01000002">
    <property type="protein sequence ID" value="TDE15044.1"/>
    <property type="molecule type" value="Genomic_DNA"/>
</dbReference>
<protein>
    <submittedName>
        <fullName evidence="2">NAD(P)-dependent oxidoreductase</fullName>
    </submittedName>
</protein>
<accession>A0A4R5DRU6</accession>
<dbReference type="SUPFAM" id="SSF51735">
    <property type="entry name" value="NAD(P)-binding Rossmann-fold domains"/>
    <property type="match status" value="1"/>
</dbReference>
<gene>
    <name evidence="2" type="ORF">E1269_02765</name>
</gene>
<reference evidence="2 3" key="1">
    <citation type="submission" date="2019-03" db="EMBL/GenBank/DDBJ databases">
        <title>Draft genome sequences of novel Actinobacteria.</title>
        <authorList>
            <person name="Sahin N."/>
            <person name="Ay H."/>
            <person name="Saygin H."/>
        </authorList>
    </citation>
    <scope>NUCLEOTIDE SEQUENCE [LARGE SCALE GENOMIC DNA]</scope>
    <source>
        <strain evidence="2 3">5K138</strain>
    </source>
</reference>
<sequence>MTTVLVTGAAGRVAQQLRPGLDGVDGLTLRAVDVREVTGWDGAETAVGDLTDAAFTAAAVAGVDAVVHLAANPRPEAAWPELRGPNVDAVVTLLDTASTAGVRKVVLASSVHAMGGYVQPGGPVVDPSWPVRPCCRYGSSKAFAEAYGRMVADAGGPAVICLRLGGCVPEPGDLGTTIGWLAPGDLHQLVRAALAADVRYGTYFGVSANTRGMFDYTNATRELSYRPRFDSEVYVPGLPDGDGGLCRWAATDT</sequence>
<keyword evidence="3" id="KW-1185">Reference proteome</keyword>
<proteinExistence type="predicted"/>
<evidence type="ECO:0000259" key="1">
    <source>
        <dbReference type="Pfam" id="PF01370"/>
    </source>
</evidence>
<dbReference type="InterPro" id="IPR036291">
    <property type="entry name" value="NAD(P)-bd_dom_sf"/>
</dbReference>
<dbReference type="Proteomes" id="UP000294739">
    <property type="component" value="Unassembled WGS sequence"/>
</dbReference>
<dbReference type="InParanoid" id="A0A4R5DRU6"/>
<evidence type="ECO:0000313" key="3">
    <source>
        <dbReference type="Proteomes" id="UP000294739"/>
    </source>
</evidence>
<dbReference type="Pfam" id="PF01370">
    <property type="entry name" value="Epimerase"/>
    <property type="match status" value="1"/>
</dbReference>
<evidence type="ECO:0000313" key="2">
    <source>
        <dbReference type="EMBL" id="TDE15044.1"/>
    </source>
</evidence>
<organism evidence="2 3">
    <name type="scientific">Jiangella asiatica</name>
    <dbReference type="NCBI Taxonomy" id="2530372"/>
    <lineage>
        <taxon>Bacteria</taxon>
        <taxon>Bacillati</taxon>
        <taxon>Actinomycetota</taxon>
        <taxon>Actinomycetes</taxon>
        <taxon>Jiangellales</taxon>
        <taxon>Jiangellaceae</taxon>
        <taxon>Jiangella</taxon>
    </lineage>
</organism>
<dbReference type="OrthoDB" id="8770295at2"/>
<dbReference type="Gene3D" id="3.40.50.720">
    <property type="entry name" value="NAD(P)-binding Rossmann-like Domain"/>
    <property type="match status" value="1"/>
</dbReference>
<dbReference type="InterPro" id="IPR001509">
    <property type="entry name" value="Epimerase_deHydtase"/>
</dbReference>
<feature type="domain" description="NAD-dependent epimerase/dehydratase" evidence="1">
    <location>
        <begin position="4"/>
        <end position="164"/>
    </location>
</feature>
<dbReference type="AlphaFoldDB" id="A0A4R5DRU6"/>